<feature type="region of interest" description="Disordered" evidence="1">
    <location>
        <begin position="269"/>
        <end position="396"/>
    </location>
</feature>
<proteinExistence type="predicted"/>
<feature type="compositionally biased region" description="Low complexity" evidence="1">
    <location>
        <begin position="283"/>
        <end position="304"/>
    </location>
</feature>
<dbReference type="EMBL" id="JAOTPV010000002">
    <property type="protein sequence ID" value="KAJ4488081.1"/>
    <property type="molecule type" value="Genomic_DNA"/>
</dbReference>
<feature type="transmembrane region" description="Helical" evidence="2">
    <location>
        <begin position="7"/>
        <end position="29"/>
    </location>
</feature>
<feature type="compositionally biased region" description="Polar residues" evidence="1">
    <location>
        <begin position="245"/>
        <end position="255"/>
    </location>
</feature>
<sequence length="396" mass="43460">MHNFFLCFRYSVFALSIACSAVIASVSVWNLGFSQQASQSITQVVQVDSFVIFTGAFSLVGVFTIIFVEVGRSNAFTSKIWFDCLWSGFLFLLNISSASIVTALLPSQMCQNIHKLSSQVCASTKVLQGFTWLITTLLFAYFLTIFVTVCVLSSDSRLWRYSIYDLSSYDRSNNSTRLQSPPSSPMPRMASLKRFIKPPSIPSIAAPRPQRPTTNAVATIMPYAYRSGLSPDYQIEHFQFPARSPRQSQQDSGLQRPQAIAGAGPRSLYPEYLRSSLPPNPQATSTSTADRSSAVPGDELSPQPQGSPPPLGDWPRPDIMTQTSRRSHRITPKVQAGVPTSSVMLESEATQETSNSRSKPFGPRIRSGSNSLGNGMNSTRPPPLDLTGINALRPVR</sequence>
<evidence type="ECO:0000313" key="3">
    <source>
        <dbReference type="EMBL" id="KAJ4488081.1"/>
    </source>
</evidence>
<organism evidence="3 4">
    <name type="scientific">Lentinula aciculospora</name>
    <dbReference type="NCBI Taxonomy" id="153920"/>
    <lineage>
        <taxon>Eukaryota</taxon>
        <taxon>Fungi</taxon>
        <taxon>Dikarya</taxon>
        <taxon>Basidiomycota</taxon>
        <taxon>Agaricomycotina</taxon>
        <taxon>Agaricomycetes</taxon>
        <taxon>Agaricomycetidae</taxon>
        <taxon>Agaricales</taxon>
        <taxon>Marasmiineae</taxon>
        <taxon>Omphalotaceae</taxon>
        <taxon>Lentinula</taxon>
    </lineage>
</organism>
<feature type="compositionally biased region" description="Polar residues" evidence="1">
    <location>
        <begin position="338"/>
        <end position="358"/>
    </location>
</feature>
<feature type="transmembrane region" description="Helical" evidence="2">
    <location>
        <begin position="126"/>
        <end position="152"/>
    </location>
</feature>
<dbReference type="Proteomes" id="UP001150266">
    <property type="component" value="Unassembled WGS sequence"/>
</dbReference>
<feature type="transmembrane region" description="Helical" evidence="2">
    <location>
        <begin position="49"/>
        <end position="68"/>
    </location>
</feature>
<evidence type="ECO:0008006" key="5">
    <source>
        <dbReference type="Google" id="ProtNLM"/>
    </source>
</evidence>
<protein>
    <recommendedName>
        <fullName evidence="5">MARVEL domain-containing protein</fullName>
    </recommendedName>
</protein>
<reference evidence="3" key="1">
    <citation type="submission" date="2022-08" db="EMBL/GenBank/DDBJ databases">
        <title>A Global Phylogenomic Analysis of the Shiitake Genus Lentinula.</title>
        <authorList>
            <consortium name="DOE Joint Genome Institute"/>
            <person name="Sierra-Patev S."/>
            <person name="Min B."/>
            <person name="Naranjo-Ortiz M."/>
            <person name="Looney B."/>
            <person name="Konkel Z."/>
            <person name="Slot J.C."/>
            <person name="Sakamoto Y."/>
            <person name="Steenwyk J.L."/>
            <person name="Rokas A."/>
            <person name="Carro J."/>
            <person name="Camarero S."/>
            <person name="Ferreira P."/>
            <person name="Molpeceres G."/>
            <person name="Ruiz-Duenas F.J."/>
            <person name="Serrano A."/>
            <person name="Henrissat B."/>
            <person name="Drula E."/>
            <person name="Hughes K.W."/>
            <person name="Mata J.L."/>
            <person name="Ishikawa N.K."/>
            <person name="Vargas-Isla R."/>
            <person name="Ushijima S."/>
            <person name="Smith C.A."/>
            <person name="Ahrendt S."/>
            <person name="Andreopoulos W."/>
            <person name="He G."/>
            <person name="Labutti K."/>
            <person name="Lipzen A."/>
            <person name="Ng V."/>
            <person name="Riley R."/>
            <person name="Sandor L."/>
            <person name="Barry K."/>
            <person name="Martinez A.T."/>
            <person name="Xiao Y."/>
            <person name="Gibbons J.G."/>
            <person name="Terashima K."/>
            <person name="Grigoriev I.V."/>
            <person name="Hibbett D.S."/>
        </authorList>
    </citation>
    <scope>NUCLEOTIDE SEQUENCE</scope>
    <source>
        <strain evidence="3">JLM2183</strain>
    </source>
</reference>
<dbReference type="OrthoDB" id="3269357at2759"/>
<evidence type="ECO:0000256" key="1">
    <source>
        <dbReference type="SAM" id="MobiDB-lite"/>
    </source>
</evidence>
<name>A0A9W9AQ57_9AGAR</name>
<keyword evidence="2" id="KW-0472">Membrane</keyword>
<feature type="compositionally biased region" description="Low complexity" evidence="1">
    <location>
        <begin position="367"/>
        <end position="378"/>
    </location>
</feature>
<keyword evidence="2" id="KW-0812">Transmembrane</keyword>
<comment type="caution">
    <text evidence="3">The sequence shown here is derived from an EMBL/GenBank/DDBJ whole genome shotgun (WGS) entry which is preliminary data.</text>
</comment>
<keyword evidence="2" id="KW-1133">Transmembrane helix</keyword>
<gene>
    <name evidence="3" type="ORF">J3R30DRAFT_3695733</name>
</gene>
<evidence type="ECO:0000256" key="2">
    <source>
        <dbReference type="SAM" id="Phobius"/>
    </source>
</evidence>
<evidence type="ECO:0000313" key="4">
    <source>
        <dbReference type="Proteomes" id="UP001150266"/>
    </source>
</evidence>
<keyword evidence="4" id="KW-1185">Reference proteome</keyword>
<dbReference type="AlphaFoldDB" id="A0A9W9AQ57"/>
<accession>A0A9W9AQ57</accession>
<feature type="transmembrane region" description="Helical" evidence="2">
    <location>
        <begin position="80"/>
        <end position="106"/>
    </location>
</feature>
<feature type="region of interest" description="Disordered" evidence="1">
    <location>
        <begin position="242"/>
        <end position="261"/>
    </location>
</feature>